<dbReference type="PROSITE" id="PS51677">
    <property type="entry name" value="NODB"/>
    <property type="match status" value="1"/>
</dbReference>
<dbReference type="AlphaFoldDB" id="A0A317CV32"/>
<organism evidence="2 3">
    <name type="scientific">Micromonospora sicca</name>
    <dbReference type="NCBI Taxonomy" id="2202420"/>
    <lineage>
        <taxon>Bacteria</taxon>
        <taxon>Bacillati</taxon>
        <taxon>Actinomycetota</taxon>
        <taxon>Actinomycetes</taxon>
        <taxon>Micromonosporales</taxon>
        <taxon>Micromonosporaceae</taxon>
        <taxon>Micromonospora</taxon>
    </lineage>
</organism>
<dbReference type="Pfam" id="PF01522">
    <property type="entry name" value="Polysacc_deac_1"/>
    <property type="match status" value="1"/>
</dbReference>
<evidence type="ECO:0000313" key="2">
    <source>
        <dbReference type="EMBL" id="PWR06299.1"/>
    </source>
</evidence>
<dbReference type="InterPro" id="IPR050248">
    <property type="entry name" value="Polysacc_deacetylase_ArnD"/>
</dbReference>
<evidence type="ECO:0000313" key="3">
    <source>
        <dbReference type="Proteomes" id="UP000246050"/>
    </source>
</evidence>
<dbReference type="SUPFAM" id="SSF88713">
    <property type="entry name" value="Glycoside hydrolase/deacetylase"/>
    <property type="match status" value="1"/>
</dbReference>
<protein>
    <submittedName>
        <fullName evidence="2">Polysaccharide deacetylase family protein</fullName>
    </submittedName>
</protein>
<dbReference type="GO" id="GO:0005975">
    <property type="term" value="P:carbohydrate metabolic process"/>
    <property type="evidence" value="ECO:0007669"/>
    <property type="project" value="InterPro"/>
</dbReference>
<dbReference type="Proteomes" id="UP000246050">
    <property type="component" value="Unassembled WGS sequence"/>
</dbReference>
<name>A0A317CV32_9ACTN</name>
<dbReference type="PANTHER" id="PTHR10587">
    <property type="entry name" value="GLYCOSYL TRANSFERASE-RELATED"/>
    <property type="match status" value="1"/>
</dbReference>
<proteinExistence type="predicted"/>
<dbReference type="GO" id="GO:0016810">
    <property type="term" value="F:hydrolase activity, acting on carbon-nitrogen (but not peptide) bonds"/>
    <property type="evidence" value="ECO:0007669"/>
    <property type="project" value="InterPro"/>
</dbReference>
<evidence type="ECO:0000259" key="1">
    <source>
        <dbReference type="PROSITE" id="PS51677"/>
    </source>
</evidence>
<accession>A0A317CV32</accession>
<reference evidence="2 3" key="1">
    <citation type="submission" date="2018-05" db="EMBL/GenBank/DDBJ databases">
        <title>Micromonosporas from Atacama Desert.</title>
        <authorList>
            <person name="Carro L."/>
            <person name="Golinska P."/>
            <person name="Klenk H.-P."/>
            <person name="Goodfellow M."/>
        </authorList>
    </citation>
    <scope>NUCLEOTIDE SEQUENCE [LARGE SCALE GENOMIC DNA]</scope>
    <source>
        <strain evidence="2 3">4G51</strain>
    </source>
</reference>
<dbReference type="OrthoDB" id="3864432at2"/>
<comment type="caution">
    <text evidence="2">The sequence shown here is derived from an EMBL/GenBank/DDBJ whole genome shotgun (WGS) entry which is preliminary data.</text>
</comment>
<dbReference type="EMBL" id="QGKS01000527">
    <property type="protein sequence ID" value="PWR06299.1"/>
    <property type="molecule type" value="Genomic_DNA"/>
</dbReference>
<dbReference type="InterPro" id="IPR011330">
    <property type="entry name" value="Glyco_hydro/deAcase_b/a-brl"/>
</dbReference>
<feature type="domain" description="NodB homology" evidence="1">
    <location>
        <begin position="38"/>
        <end position="224"/>
    </location>
</feature>
<dbReference type="Gene3D" id="3.20.20.370">
    <property type="entry name" value="Glycoside hydrolase/deacetylase"/>
    <property type="match status" value="1"/>
</dbReference>
<dbReference type="CDD" id="cd10959">
    <property type="entry name" value="CE4_NodB_like_3"/>
    <property type="match status" value="1"/>
</dbReference>
<dbReference type="PANTHER" id="PTHR10587:SF137">
    <property type="entry name" value="4-DEOXY-4-FORMAMIDO-L-ARABINOSE-PHOSPHOUNDECAPRENOL DEFORMYLASE ARND-RELATED"/>
    <property type="match status" value="1"/>
</dbReference>
<gene>
    <name evidence="2" type="ORF">DKT69_37155</name>
</gene>
<dbReference type="InterPro" id="IPR002509">
    <property type="entry name" value="NODB_dom"/>
</dbReference>
<sequence>MVAGALALPALHLAPVVTALPAVRGRWLPGLRGAGPPDRVALTFDDGPDPESTPWFLEVLAEHRVRATFFLLGAMLQRAPALGREIVAAGHEVALHGWEHHNLLLRGPVATVRDLTRARALIVAVTGRTPRFLRPPYGVLTGASLFAARRLGLKPVLWSSWGRDWTREATAESVLDTVRGGLSGGGTILLHDSSCAAAPGTWRAGLAALPGLLEECHRRGWTVGPLAEHRGPVG</sequence>